<dbReference type="SUPFAM" id="SSF88713">
    <property type="entry name" value="Glycoside hydrolase/deacetylase"/>
    <property type="match status" value="1"/>
</dbReference>
<dbReference type="InterPro" id="IPR011330">
    <property type="entry name" value="Glyco_hydro/deAcase_b/a-brl"/>
</dbReference>
<evidence type="ECO:0000313" key="3">
    <source>
        <dbReference type="Proteomes" id="UP000190188"/>
    </source>
</evidence>
<sequence>MKKRGSSRQPLTWNWMRWGSVWLFLILIGSMLLPQAALAQEAAGESEKKTVYLTFDDGPSKNTPDVLNILAKENIQATFFVLGNEAESHPDLIKRIVNEGHQLGNHTYNHQYKSLYTDFREFWRQIVKTQLILEQIVGQRPALLRAPGGTYGNFDANYFTYLAEAGFAVYDWDVDSGDSKRRNVPASEIIQEVKKSSLKKNLVVLLHDGSGHGESVKALPSIIKYYKDKGYQFAAIPSDMKPVQFRLASTSKWKKAGISLDTAEELLRKSVAAWPNAAGERASTITALHIQRGNTTWQLKPGEFRYLEDQYYVQLRALTDQMGGKIGWDAKTQIASVEVGTIRAEIDLKQHMATVYLPRDEKLHIPIDIHMDSNTTQVNLRDFMSVLQYHVLSYAEEDQKRLILVE</sequence>
<reference evidence="2 3" key="1">
    <citation type="submission" date="2017-01" db="EMBL/GenBank/DDBJ databases">
        <title>Genome analysis of Paenibacillus selenitrireducens ES3-24.</title>
        <authorList>
            <person name="Xu D."/>
            <person name="Yao R."/>
            <person name="Zheng S."/>
        </authorList>
    </citation>
    <scope>NUCLEOTIDE SEQUENCE [LARGE SCALE GENOMIC DNA]</scope>
    <source>
        <strain evidence="2 3">ES3-24</strain>
    </source>
</reference>
<dbReference type="Pfam" id="PF01522">
    <property type="entry name" value="Polysacc_deac_1"/>
    <property type="match status" value="1"/>
</dbReference>
<dbReference type="GO" id="GO:0005975">
    <property type="term" value="P:carbohydrate metabolic process"/>
    <property type="evidence" value="ECO:0007669"/>
    <property type="project" value="InterPro"/>
</dbReference>
<dbReference type="Gene3D" id="3.20.20.370">
    <property type="entry name" value="Glycoside hydrolase/deacetylase"/>
    <property type="match status" value="1"/>
</dbReference>
<name>A0A1T2X6M2_9BACL</name>
<dbReference type="OrthoDB" id="258610at2"/>
<dbReference type="GO" id="GO:0016810">
    <property type="term" value="F:hydrolase activity, acting on carbon-nitrogen (but not peptide) bonds"/>
    <property type="evidence" value="ECO:0007669"/>
    <property type="project" value="InterPro"/>
</dbReference>
<evidence type="ECO:0000259" key="1">
    <source>
        <dbReference type="PROSITE" id="PS51677"/>
    </source>
</evidence>
<dbReference type="PANTHER" id="PTHR10587:SF125">
    <property type="entry name" value="POLYSACCHARIDE DEACETYLASE YHEN-RELATED"/>
    <property type="match status" value="1"/>
</dbReference>
<dbReference type="CDD" id="cd10944">
    <property type="entry name" value="CE4_SmPgdA_like"/>
    <property type="match status" value="1"/>
</dbReference>
<dbReference type="STRING" id="1324314.BVG16_19460"/>
<dbReference type="Pfam" id="PF07833">
    <property type="entry name" value="Cu_amine_oxidN1"/>
    <property type="match status" value="1"/>
</dbReference>
<accession>A0A1T2X6M2</accession>
<dbReference type="AlphaFoldDB" id="A0A1T2X6M2"/>
<comment type="caution">
    <text evidence="2">The sequence shown here is derived from an EMBL/GenBank/DDBJ whole genome shotgun (WGS) entry which is preliminary data.</text>
</comment>
<dbReference type="InterPro" id="IPR002509">
    <property type="entry name" value="NODB_dom"/>
</dbReference>
<dbReference type="RefSeq" id="WP_078500730.1">
    <property type="nucleotide sequence ID" value="NZ_MSZX01000008.1"/>
</dbReference>
<feature type="domain" description="NodB homology" evidence="1">
    <location>
        <begin position="49"/>
        <end position="234"/>
    </location>
</feature>
<dbReference type="EMBL" id="MSZX01000008">
    <property type="protein sequence ID" value="OPA75529.1"/>
    <property type="molecule type" value="Genomic_DNA"/>
</dbReference>
<protein>
    <recommendedName>
        <fullName evidence="1">NodB homology domain-containing protein</fullName>
    </recommendedName>
</protein>
<proteinExistence type="predicted"/>
<dbReference type="PROSITE" id="PS51677">
    <property type="entry name" value="NODB"/>
    <property type="match status" value="1"/>
</dbReference>
<organism evidence="2 3">
    <name type="scientific">Paenibacillus selenitireducens</name>
    <dbReference type="NCBI Taxonomy" id="1324314"/>
    <lineage>
        <taxon>Bacteria</taxon>
        <taxon>Bacillati</taxon>
        <taxon>Bacillota</taxon>
        <taxon>Bacilli</taxon>
        <taxon>Bacillales</taxon>
        <taxon>Paenibacillaceae</taxon>
        <taxon>Paenibacillus</taxon>
    </lineage>
</organism>
<keyword evidence="3" id="KW-1185">Reference proteome</keyword>
<gene>
    <name evidence="2" type="ORF">BVG16_19460</name>
</gene>
<dbReference type="PANTHER" id="PTHR10587">
    <property type="entry name" value="GLYCOSYL TRANSFERASE-RELATED"/>
    <property type="match status" value="1"/>
</dbReference>
<dbReference type="InterPro" id="IPR050248">
    <property type="entry name" value="Polysacc_deacetylase_ArnD"/>
</dbReference>
<dbReference type="InterPro" id="IPR012854">
    <property type="entry name" value="Cu_amine_oxidase-like_N"/>
</dbReference>
<evidence type="ECO:0000313" key="2">
    <source>
        <dbReference type="EMBL" id="OPA75529.1"/>
    </source>
</evidence>
<dbReference type="Proteomes" id="UP000190188">
    <property type="component" value="Unassembled WGS sequence"/>
</dbReference>